<feature type="compositionally biased region" description="Basic and acidic residues" evidence="1">
    <location>
        <begin position="1"/>
        <end position="18"/>
    </location>
</feature>
<dbReference type="WBParaSite" id="ALUE_0001444901-mRNA-1">
    <property type="protein sequence ID" value="ALUE_0001444901-mRNA-1"/>
    <property type="gene ID" value="ALUE_0001444901"/>
</dbReference>
<organism evidence="2 3">
    <name type="scientific">Ascaris lumbricoides</name>
    <name type="common">Giant roundworm</name>
    <dbReference type="NCBI Taxonomy" id="6252"/>
    <lineage>
        <taxon>Eukaryota</taxon>
        <taxon>Metazoa</taxon>
        <taxon>Ecdysozoa</taxon>
        <taxon>Nematoda</taxon>
        <taxon>Chromadorea</taxon>
        <taxon>Rhabditida</taxon>
        <taxon>Spirurina</taxon>
        <taxon>Ascaridomorpha</taxon>
        <taxon>Ascaridoidea</taxon>
        <taxon>Ascarididae</taxon>
        <taxon>Ascaris</taxon>
    </lineage>
</organism>
<feature type="compositionally biased region" description="Basic and acidic residues" evidence="1">
    <location>
        <begin position="90"/>
        <end position="109"/>
    </location>
</feature>
<feature type="region of interest" description="Disordered" evidence="1">
    <location>
        <begin position="1"/>
        <end position="62"/>
    </location>
</feature>
<feature type="compositionally biased region" description="Basic and acidic residues" evidence="1">
    <location>
        <begin position="42"/>
        <end position="54"/>
    </location>
</feature>
<dbReference type="Proteomes" id="UP000036681">
    <property type="component" value="Unplaced"/>
</dbReference>
<sequence length="179" mass="20061">MMHQHEELSSKNDEEHNLDSVTDSSKIEDDGLLTEGASTDCIAKDERMQQEKSAGDSGDFNSDVVLSPRRLFSVGSEYATTVSTDNTEENDCRDRLTEAQDEASAREIESTSGKSEDADDARDNCVYNNAQTWNMLPSVSVSVSWFLIIIHFCEYISNAVYWNAVEVCTTAIYFFRVVI</sequence>
<accession>A0A0M3IA81</accession>
<evidence type="ECO:0000256" key="1">
    <source>
        <dbReference type="SAM" id="MobiDB-lite"/>
    </source>
</evidence>
<protein>
    <submittedName>
        <fullName evidence="3">Transmembrane protein</fullName>
    </submittedName>
</protein>
<feature type="region of interest" description="Disordered" evidence="1">
    <location>
        <begin position="80"/>
        <end position="121"/>
    </location>
</feature>
<dbReference type="AlphaFoldDB" id="A0A0M3IA81"/>
<reference evidence="3" key="1">
    <citation type="submission" date="2017-02" db="UniProtKB">
        <authorList>
            <consortium name="WormBaseParasite"/>
        </authorList>
    </citation>
    <scope>IDENTIFICATION</scope>
</reference>
<proteinExistence type="predicted"/>
<name>A0A0M3IA81_ASCLU</name>
<keyword evidence="2" id="KW-1185">Reference proteome</keyword>
<evidence type="ECO:0000313" key="2">
    <source>
        <dbReference type="Proteomes" id="UP000036681"/>
    </source>
</evidence>
<evidence type="ECO:0000313" key="3">
    <source>
        <dbReference type="WBParaSite" id="ALUE_0001444901-mRNA-1"/>
    </source>
</evidence>